<evidence type="ECO:0000313" key="2">
    <source>
        <dbReference type="Proteomes" id="UP000032233"/>
    </source>
</evidence>
<sequence>MVSFLFSHFNYEIQGISSIIFEFFTKYSFIFYLT</sequence>
<proteinExistence type="predicted"/>
<organism evidence="1 2">
    <name type="scientific">Dethiosulfatarculus sandiegensis</name>
    <dbReference type="NCBI Taxonomy" id="1429043"/>
    <lineage>
        <taxon>Bacteria</taxon>
        <taxon>Pseudomonadati</taxon>
        <taxon>Thermodesulfobacteriota</taxon>
        <taxon>Desulfarculia</taxon>
        <taxon>Desulfarculales</taxon>
        <taxon>Desulfarculaceae</taxon>
        <taxon>Dethiosulfatarculus</taxon>
    </lineage>
</organism>
<dbReference type="Proteomes" id="UP000032233">
    <property type="component" value="Unassembled WGS sequence"/>
</dbReference>
<dbReference type="EMBL" id="AZAC01000067">
    <property type="protein sequence ID" value="KIX11223.1"/>
    <property type="molecule type" value="Genomic_DNA"/>
</dbReference>
<dbReference type="STRING" id="1429043.X474_25575"/>
<dbReference type="AlphaFoldDB" id="A0A0D2HKN6"/>
<protein>
    <submittedName>
        <fullName evidence="1">Uncharacterized protein</fullName>
    </submittedName>
</protein>
<dbReference type="InParanoid" id="A0A0D2HKN6"/>
<accession>A0A0D2HKN6</accession>
<comment type="caution">
    <text evidence="1">The sequence shown here is derived from an EMBL/GenBank/DDBJ whole genome shotgun (WGS) entry which is preliminary data.</text>
</comment>
<reference evidence="1 2" key="1">
    <citation type="submission" date="2013-11" db="EMBL/GenBank/DDBJ databases">
        <title>Metagenomic analysis of a methanogenic consortium involved in long chain n-alkane degradation.</title>
        <authorList>
            <person name="Davidova I.A."/>
            <person name="Callaghan A.V."/>
            <person name="Wawrik B."/>
            <person name="Pruitt S."/>
            <person name="Marks C."/>
            <person name="Duncan K.E."/>
            <person name="Suflita J.M."/>
        </authorList>
    </citation>
    <scope>NUCLEOTIDE SEQUENCE [LARGE SCALE GENOMIC DNA]</scope>
    <source>
        <strain evidence="1 2">SPR</strain>
    </source>
</reference>
<keyword evidence="2" id="KW-1185">Reference proteome</keyword>
<evidence type="ECO:0000313" key="1">
    <source>
        <dbReference type="EMBL" id="KIX11223.1"/>
    </source>
</evidence>
<gene>
    <name evidence="1" type="ORF">X474_25575</name>
</gene>
<name>A0A0D2HKN6_9BACT</name>